<keyword evidence="10" id="KW-1015">Disulfide bond</keyword>
<dbReference type="InterPro" id="IPR013783">
    <property type="entry name" value="Ig-like_fold"/>
</dbReference>
<evidence type="ECO:0000259" key="18">
    <source>
        <dbReference type="PROSITE" id="PS50835"/>
    </source>
</evidence>
<dbReference type="CDD" id="cd00063">
    <property type="entry name" value="FN3"/>
    <property type="match status" value="4"/>
</dbReference>
<feature type="domain" description="Ig-like" evidence="18">
    <location>
        <begin position="598"/>
        <end position="685"/>
    </location>
</feature>
<dbReference type="InterPro" id="IPR003961">
    <property type="entry name" value="FN3_dom"/>
</dbReference>
<evidence type="ECO:0000256" key="11">
    <source>
        <dbReference type="ARBA" id="ARBA00023180"/>
    </source>
</evidence>
<proteinExistence type="inferred from homology"/>
<feature type="domain" description="Ig-like" evidence="18">
    <location>
        <begin position="500"/>
        <end position="595"/>
    </location>
</feature>
<dbReference type="EMBL" id="JACMRX010000005">
    <property type="protein sequence ID" value="KAF7989285.1"/>
    <property type="molecule type" value="Genomic_DNA"/>
</dbReference>
<keyword evidence="21" id="KW-1185">Reference proteome</keyword>
<dbReference type="SUPFAM" id="SSF56436">
    <property type="entry name" value="C-type lectin-like"/>
    <property type="match status" value="1"/>
</dbReference>
<keyword evidence="16" id="KW-0812">Transmembrane</keyword>
<dbReference type="GO" id="GO:0019991">
    <property type="term" value="P:septate junction assembly"/>
    <property type="evidence" value="ECO:0007669"/>
    <property type="project" value="UniProtKB-ARBA"/>
</dbReference>
<feature type="domain" description="Ig-like" evidence="18">
    <location>
        <begin position="690"/>
        <end position="782"/>
    </location>
</feature>
<dbReference type="FunFam" id="2.60.40.10:FF:000032">
    <property type="entry name" value="palladin isoform X1"/>
    <property type="match status" value="1"/>
</dbReference>
<feature type="transmembrane region" description="Helical" evidence="16">
    <location>
        <begin position="1211"/>
        <end position="1228"/>
    </location>
</feature>
<dbReference type="GO" id="GO:0005886">
    <property type="term" value="C:plasma membrane"/>
    <property type="evidence" value="ECO:0007669"/>
    <property type="project" value="UniProtKB-SubCell"/>
</dbReference>
<dbReference type="GO" id="GO:0098609">
    <property type="term" value="P:cell-cell adhesion"/>
    <property type="evidence" value="ECO:0007669"/>
    <property type="project" value="TreeGrafter"/>
</dbReference>
<feature type="domain" description="Fibronectin type-III" evidence="19">
    <location>
        <begin position="897"/>
        <end position="995"/>
    </location>
</feature>
<keyword evidence="5 17" id="KW-0732">Signal</keyword>
<feature type="domain" description="Fibronectin type-III" evidence="19">
    <location>
        <begin position="789"/>
        <end position="892"/>
    </location>
</feature>
<dbReference type="InterPro" id="IPR001304">
    <property type="entry name" value="C-type_lectin-like"/>
</dbReference>
<dbReference type="Pfam" id="PF13927">
    <property type="entry name" value="Ig_3"/>
    <property type="match status" value="4"/>
</dbReference>
<dbReference type="InterPro" id="IPR003599">
    <property type="entry name" value="Ig_sub"/>
</dbReference>
<keyword evidence="9 16" id="KW-0472">Membrane</keyword>
<dbReference type="AlphaFoldDB" id="A0A835CQL1"/>
<evidence type="ECO:0000256" key="10">
    <source>
        <dbReference type="ARBA" id="ARBA00023157"/>
    </source>
</evidence>
<feature type="chain" id="PRO_5033021951" description="Contactin" evidence="17">
    <location>
        <begin position="27"/>
        <end position="1229"/>
    </location>
</feature>
<evidence type="ECO:0000256" key="5">
    <source>
        <dbReference type="ARBA" id="ARBA00022729"/>
    </source>
</evidence>
<dbReference type="FunFam" id="2.60.40.10:FF:001529">
    <property type="entry name" value="Cell adhesion molecule"/>
    <property type="match status" value="1"/>
</dbReference>
<keyword evidence="4" id="KW-0336">GPI-anchor</keyword>
<feature type="domain" description="Ig-like" evidence="18">
    <location>
        <begin position="318"/>
        <end position="386"/>
    </location>
</feature>
<evidence type="ECO:0000256" key="16">
    <source>
        <dbReference type="SAM" id="Phobius"/>
    </source>
</evidence>
<dbReference type="PROSITE" id="PS50853">
    <property type="entry name" value="FN3"/>
    <property type="match status" value="4"/>
</dbReference>
<evidence type="ECO:0000313" key="20">
    <source>
        <dbReference type="EMBL" id="KAF7989285.1"/>
    </source>
</evidence>
<dbReference type="FunFam" id="2.60.40.10:FF:000064">
    <property type="entry name" value="Contactin 1"/>
    <property type="match status" value="1"/>
</dbReference>
<keyword evidence="7" id="KW-0130">Cell adhesion</keyword>
<dbReference type="Gene3D" id="2.60.40.10">
    <property type="entry name" value="Immunoglobulins"/>
    <property type="match status" value="10"/>
</dbReference>
<evidence type="ECO:0000256" key="14">
    <source>
        <dbReference type="ARBA" id="ARBA00060461"/>
    </source>
</evidence>
<dbReference type="SMART" id="SM00034">
    <property type="entry name" value="CLECT"/>
    <property type="match status" value="1"/>
</dbReference>
<comment type="subcellular location">
    <subcellularLocation>
        <location evidence="14">Cell junction</location>
        <location evidence="14">Septate junction</location>
    </subcellularLocation>
    <subcellularLocation>
        <location evidence="1">Cell membrane</location>
        <topology evidence="1">Lipid-anchor</topology>
        <topology evidence="1">GPI-anchor</topology>
    </subcellularLocation>
</comment>
<evidence type="ECO:0000256" key="6">
    <source>
        <dbReference type="ARBA" id="ARBA00022737"/>
    </source>
</evidence>
<keyword evidence="16" id="KW-1133">Transmembrane helix</keyword>
<dbReference type="GO" id="GO:0098552">
    <property type="term" value="C:side of membrane"/>
    <property type="evidence" value="ECO:0007669"/>
    <property type="project" value="UniProtKB-KW"/>
</dbReference>
<sequence>MLCSSQLQALTVLLITTTTTITLTNGQNNYGFEEYNCPKHWVKNQEICYRFVRSPLKKREDAKISCENYQSDLVSINSVEEHTFLLHYLELHDPQHHTWYIGARQHGGSWSNDIDGSSLSNMENAFLPDQYDESSYYQHDALAYGFDNKLRRWGLLRISSSEEHLYICEAPVVNLHNLVDEERDYTYGIEIDNPLKIPRGPYFIKQPVKTIFDVFKTKFSNEISLTCIAGGYPTPTYEWFKEEYDNSRLIAYKIEPLDNKRYTISGGSLIIYKPQEEKDHGNYHCKASNEFGTIISESVELLFDTTKEFNYHRSEERGDKNWGKVIYCDPPQHYPGVKYYWTRESFPNFVEEDKRVFVSNDGALYFSALEPIDQSNYSCTIQSAASDTGRNGPFFPLRVDPHTSFQQLKFPNNFPKVFPEAPIAGELVRFECIAFGYPVASYNWTRKNAPIPRDAILTSYNRVLILPNAKIEDQGEYQCRAYNDRLSIQGSVELHVQSYPNYTIPLEDKHIDNRADLTWTCEAFGIPDVTYTWFKNGQILENLTLEPENVDRYIIKDNILKILRVDPDKDPGMYQCCAKNQLKTRYSSAQLRVLSLKPSFKKHPMEPETYAAHQGNVTLSCNPEAAPRPKFTWKKDGMVLGSGGRRRILENGNMIISPVSTDDEGTYSCIASNQYGIDETRGRLIVLRGPSFVETLPQRIITAVMNNQTLRCQADSEEMLDVAYIWKHNSMRIRDEDLKNNPRWKINGGIFDIINLTLSDAGDYECTIKSAVGEVSNKTTLFVEGPPGPPGGVQVINIVKTSVKLEWTDGAFNGRPIIMYTISARTTWNDSWFNISENIQANEINRYTGRKEALLENVLNPFTTYDFRVSAANELGYGPPSLPSPKYSTESDKPTKAPNKVGGGGGKTGDLTITWEPLSPADQNGRNIYYKIYWRKKGDIEFQSLSLEKYHNVGIYVVEVSTKNFYTQYDVRVQAINDVGPGPLSDIVTIWSAEDMPQVQPQQVSARSYNSTSLNVSWTPIDESRDTVHGKLIGHRLKYWPEANKEDQAVYYLSRSTKPWTLIVGLQPDTRYWVKVMAYNSAGAGPESERFLERTYRKAPQNPPSSVFVTDVNPSTVEVVWRYVQPSLDEEPLDGYKIRVWEIDQDMSTANDTIVPSGKDLRARVYNLSPGKTYNLRVLAYSKGGDGRMSSPPKIFQMGDPRMFENSATKIGYYYGFPLILLLIIWQLA</sequence>
<dbReference type="PANTHER" id="PTHR44170:SF6">
    <property type="entry name" value="CONTACTIN"/>
    <property type="match status" value="1"/>
</dbReference>
<evidence type="ECO:0000256" key="12">
    <source>
        <dbReference type="ARBA" id="ARBA00023288"/>
    </source>
</evidence>
<dbReference type="GO" id="GO:0061343">
    <property type="term" value="P:cell adhesion involved in heart morphogenesis"/>
    <property type="evidence" value="ECO:0007669"/>
    <property type="project" value="UniProtKB-ARBA"/>
</dbReference>
<dbReference type="SMART" id="SM00409">
    <property type="entry name" value="IG"/>
    <property type="match status" value="5"/>
</dbReference>
<evidence type="ECO:0000313" key="21">
    <source>
        <dbReference type="Proteomes" id="UP000639338"/>
    </source>
</evidence>
<evidence type="ECO:0000256" key="17">
    <source>
        <dbReference type="SAM" id="SignalP"/>
    </source>
</evidence>
<dbReference type="SMART" id="SM00408">
    <property type="entry name" value="IGc2"/>
    <property type="match status" value="5"/>
</dbReference>
<organism evidence="20 21">
    <name type="scientific">Aphidius gifuensis</name>
    <name type="common">Parasitoid wasp</name>
    <dbReference type="NCBI Taxonomy" id="684658"/>
    <lineage>
        <taxon>Eukaryota</taxon>
        <taxon>Metazoa</taxon>
        <taxon>Ecdysozoa</taxon>
        <taxon>Arthropoda</taxon>
        <taxon>Hexapoda</taxon>
        <taxon>Insecta</taxon>
        <taxon>Pterygota</taxon>
        <taxon>Neoptera</taxon>
        <taxon>Endopterygota</taxon>
        <taxon>Hymenoptera</taxon>
        <taxon>Apocrita</taxon>
        <taxon>Ichneumonoidea</taxon>
        <taxon>Braconidae</taxon>
        <taxon>Aphidiinae</taxon>
        <taxon>Aphidius</taxon>
    </lineage>
</organism>
<dbReference type="GO" id="GO:0021682">
    <property type="term" value="P:nerve maturation"/>
    <property type="evidence" value="ECO:0007669"/>
    <property type="project" value="UniProtKB-ARBA"/>
</dbReference>
<dbReference type="Pfam" id="PF00059">
    <property type="entry name" value="Lectin_C"/>
    <property type="match status" value="1"/>
</dbReference>
<reference evidence="20 21" key="1">
    <citation type="submission" date="2020-08" db="EMBL/GenBank/DDBJ databases">
        <title>Aphidius gifuensis genome sequencing and assembly.</title>
        <authorList>
            <person name="Du Z."/>
        </authorList>
    </citation>
    <scope>NUCLEOTIDE SEQUENCE [LARGE SCALE GENOMIC DNA]</scope>
    <source>
        <strain evidence="20">YNYX2018</strain>
        <tissue evidence="20">Adults</tissue>
    </source>
</reference>
<evidence type="ECO:0000259" key="19">
    <source>
        <dbReference type="PROSITE" id="PS50853"/>
    </source>
</evidence>
<feature type="signal peptide" evidence="17">
    <location>
        <begin position="1"/>
        <end position="26"/>
    </location>
</feature>
<evidence type="ECO:0000256" key="15">
    <source>
        <dbReference type="SAM" id="MobiDB-lite"/>
    </source>
</evidence>
<keyword evidence="12" id="KW-0449">Lipoprotein</keyword>
<dbReference type="SUPFAM" id="SSF48726">
    <property type="entry name" value="Immunoglobulin"/>
    <property type="match status" value="6"/>
</dbReference>
<dbReference type="Proteomes" id="UP000639338">
    <property type="component" value="Unassembled WGS sequence"/>
</dbReference>
<dbReference type="PROSITE" id="PS50835">
    <property type="entry name" value="IG_LIKE"/>
    <property type="match status" value="6"/>
</dbReference>
<evidence type="ECO:0000256" key="1">
    <source>
        <dbReference type="ARBA" id="ARBA00004609"/>
    </source>
</evidence>
<evidence type="ECO:0000256" key="3">
    <source>
        <dbReference type="ARBA" id="ARBA00022475"/>
    </source>
</evidence>
<accession>A0A835CQL1</accession>
<dbReference type="GO" id="GO:0008366">
    <property type="term" value="P:axon ensheathment"/>
    <property type="evidence" value="ECO:0007669"/>
    <property type="project" value="UniProtKB-ARBA"/>
</dbReference>
<feature type="domain" description="Fibronectin type-III" evidence="19">
    <location>
        <begin position="1000"/>
        <end position="1098"/>
    </location>
</feature>
<dbReference type="SMART" id="SM00060">
    <property type="entry name" value="FN3"/>
    <property type="match status" value="4"/>
</dbReference>
<dbReference type="InterPro" id="IPR016187">
    <property type="entry name" value="CTDL_fold"/>
</dbReference>
<keyword evidence="3" id="KW-1003">Cell membrane</keyword>
<feature type="domain" description="Ig-like" evidence="18">
    <location>
        <begin position="201"/>
        <end position="300"/>
    </location>
</feature>
<dbReference type="Pfam" id="PF00041">
    <property type="entry name" value="fn3"/>
    <property type="match status" value="3"/>
</dbReference>
<dbReference type="GO" id="GO:0005918">
    <property type="term" value="C:septate junction"/>
    <property type="evidence" value="ECO:0007669"/>
    <property type="project" value="UniProtKB-SubCell"/>
</dbReference>
<dbReference type="InterPro" id="IPR036116">
    <property type="entry name" value="FN3_sf"/>
</dbReference>
<comment type="similarity">
    <text evidence="2">Belongs to the immunoglobulin superfamily. Contactin family.</text>
</comment>
<protein>
    <recommendedName>
        <fullName evidence="22">Contactin</fullName>
    </recommendedName>
</protein>
<comment type="caution">
    <text evidence="20">The sequence shown here is derived from an EMBL/GenBank/DDBJ whole genome shotgun (WGS) entry which is preliminary data.</text>
</comment>
<feature type="region of interest" description="Disordered" evidence="15">
    <location>
        <begin position="880"/>
        <end position="906"/>
    </location>
</feature>
<dbReference type="InterPro" id="IPR016186">
    <property type="entry name" value="C-type_lectin-like/link_sf"/>
</dbReference>
<dbReference type="FunFam" id="2.60.40.10:FF:000047">
    <property type="entry name" value="Contactin 1"/>
    <property type="match status" value="1"/>
</dbReference>
<feature type="domain" description="Ig-like" evidence="18">
    <location>
        <begin position="415"/>
        <end position="495"/>
    </location>
</feature>
<keyword evidence="6" id="KW-0677">Repeat</keyword>
<keyword evidence="11" id="KW-0325">Glycoprotein</keyword>
<dbReference type="InterPro" id="IPR036179">
    <property type="entry name" value="Ig-like_dom_sf"/>
</dbReference>
<evidence type="ECO:0000256" key="8">
    <source>
        <dbReference type="ARBA" id="ARBA00022949"/>
    </source>
</evidence>
<name>A0A835CQL1_APHGI</name>
<dbReference type="PANTHER" id="PTHR44170">
    <property type="entry name" value="PROTEIN SIDEKICK"/>
    <property type="match status" value="1"/>
</dbReference>
<evidence type="ECO:0000256" key="2">
    <source>
        <dbReference type="ARBA" id="ARBA00009812"/>
    </source>
</evidence>
<dbReference type="GO" id="GO:0060857">
    <property type="term" value="P:establishment of glial blood-brain barrier"/>
    <property type="evidence" value="ECO:0007669"/>
    <property type="project" value="UniProtKB-ARBA"/>
</dbReference>
<dbReference type="Gene3D" id="3.10.100.10">
    <property type="entry name" value="Mannose-Binding Protein A, subunit A"/>
    <property type="match status" value="1"/>
</dbReference>
<evidence type="ECO:0000256" key="13">
    <source>
        <dbReference type="ARBA" id="ARBA00023319"/>
    </source>
</evidence>
<keyword evidence="13" id="KW-0393">Immunoglobulin domain</keyword>
<feature type="domain" description="Fibronectin type-III" evidence="19">
    <location>
        <begin position="1103"/>
        <end position="1201"/>
    </location>
</feature>
<evidence type="ECO:0000256" key="4">
    <source>
        <dbReference type="ARBA" id="ARBA00022622"/>
    </source>
</evidence>
<evidence type="ECO:0000256" key="9">
    <source>
        <dbReference type="ARBA" id="ARBA00023136"/>
    </source>
</evidence>
<dbReference type="CDD" id="cd00037">
    <property type="entry name" value="CLECT"/>
    <property type="match status" value="1"/>
</dbReference>
<dbReference type="FunFam" id="2.60.40.10:FF:000035">
    <property type="entry name" value="Contactin 1"/>
    <property type="match status" value="1"/>
</dbReference>
<dbReference type="InterPro" id="IPR007110">
    <property type="entry name" value="Ig-like_dom"/>
</dbReference>
<keyword evidence="8" id="KW-0965">Cell junction</keyword>
<dbReference type="OrthoDB" id="3666223at2759"/>
<dbReference type="InterPro" id="IPR003598">
    <property type="entry name" value="Ig_sub2"/>
</dbReference>
<evidence type="ECO:0000256" key="7">
    <source>
        <dbReference type="ARBA" id="ARBA00022889"/>
    </source>
</evidence>
<evidence type="ECO:0008006" key="22">
    <source>
        <dbReference type="Google" id="ProtNLM"/>
    </source>
</evidence>
<dbReference type="SUPFAM" id="SSF49265">
    <property type="entry name" value="Fibronectin type III"/>
    <property type="match status" value="2"/>
</dbReference>
<gene>
    <name evidence="20" type="ORF">HCN44_007959</name>
</gene>